<name>A0A4C1U131_EUMVA</name>
<sequence>MTSRLILIVSLVKRRLSQYFYFRFSLGLKYRRWARARARSSTYEARGKCFIIRLKLKTHWSIRSRSRSNLLPVRLKEVFQRLRERSRPALAEKLIPQWFYFSSRAHTPRHRSTAIFERIQVVSAGYILRGQFSLYTKTLHDQLVVATGERLFAPGEFNSSTSSLILINTRSTSNYESVSDLIMTSLFLLTSPTLRAPAGRFH</sequence>
<reference evidence="1 2" key="1">
    <citation type="journal article" date="2019" name="Commun. Biol.">
        <title>The bagworm genome reveals a unique fibroin gene that provides high tensile strength.</title>
        <authorList>
            <person name="Kono N."/>
            <person name="Nakamura H."/>
            <person name="Ohtoshi R."/>
            <person name="Tomita M."/>
            <person name="Numata K."/>
            <person name="Arakawa K."/>
        </authorList>
    </citation>
    <scope>NUCLEOTIDE SEQUENCE [LARGE SCALE GENOMIC DNA]</scope>
</reference>
<gene>
    <name evidence="1" type="ORF">EVAR_13845_1</name>
</gene>
<accession>A0A4C1U131</accession>
<organism evidence="1 2">
    <name type="scientific">Eumeta variegata</name>
    <name type="common">Bagworm moth</name>
    <name type="synonym">Eumeta japonica</name>
    <dbReference type="NCBI Taxonomy" id="151549"/>
    <lineage>
        <taxon>Eukaryota</taxon>
        <taxon>Metazoa</taxon>
        <taxon>Ecdysozoa</taxon>
        <taxon>Arthropoda</taxon>
        <taxon>Hexapoda</taxon>
        <taxon>Insecta</taxon>
        <taxon>Pterygota</taxon>
        <taxon>Neoptera</taxon>
        <taxon>Endopterygota</taxon>
        <taxon>Lepidoptera</taxon>
        <taxon>Glossata</taxon>
        <taxon>Ditrysia</taxon>
        <taxon>Tineoidea</taxon>
        <taxon>Psychidae</taxon>
        <taxon>Oiketicinae</taxon>
        <taxon>Eumeta</taxon>
    </lineage>
</organism>
<protein>
    <submittedName>
        <fullName evidence="1">Uncharacterized protein</fullName>
    </submittedName>
</protein>
<dbReference type="AlphaFoldDB" id="A0A4C1U131"/>
<dbReference type="Proteomes" id="UP000299102">
    <property type="component" value="Unassembled WGS sequence"/>
</dbReference>
<evidence type="ECO:0000313" key="2">
    <source>
        <dbReference type="Proteomes" id="UP000299102"/>
    </source>
</evidence>
<comment type="caution">
    <text evidence="1">The sequence shown here is derived from an EMBL/GenBank/DDBJ whole genome shotgun (WGS) entry which is preliminary data.</text>
</comment>
<keyword evidence="2" id="KW-1185">Reference proteome</keyword>
<dbReference type="EMBL" id="BGZK01000114">
    <property type="protein sequence ID" value="GBP20073.1"/>
    <property type="molecule type" value="Genomic_DNA"/>
</dbReference>
<evidence type="ECO:0000313" key="1">
    <source>
        <dbReference type="EMBL" id="GBP20073.1"/>
    </source>
</evidence>
<proteinExistence type="predicted"/>